<keyword evidence="6" id="KW-1185">Reference proteome</keyword>
<dbReference type="InterPro" id="IPR020843">
    <property type="entry name" value="ER"/>
</dbReference>
<comment type="caution">
    <text evidence="5">The sequence shown here is derived from an EMBL/GenBank/DDBJ whole genome shotgun (WGS) entry which is preliminary data.</text>
</comment>
<dbReference type="InterPro" id="IPR013154">
    <property type="entry name" value="ADH-like_N"/>
</dbReference>
<dbReference type="Gene3D" id="3.40.50.720">
    <property type="entry name" value="NAD(P)-binding Rossmann-like Domain"/>
    <property type="match status" value="1"/>
</dbReference>
<dbReference type="AlphaFoldDB" id="A0A941HY05"/>
<evidence type="ECO:0000259" key="4">
    <source>
        <dbReference type="SMART" id="SM00829"/>
    </source>
</evidence>
<keyword evidence="2" id="KW-0560">Oxidoreductase</keyword>
<dbReference type="SUPFAM" id="SSF50129">
    <property type="entry name" value="GroES-like"/>
    <property type="match status" value="1"/>
</dbReference>
<gene>
    <name evidence="5" type="ORF">KC207_03820</name>
</gene>
<dbReference type="PANTHER" id="PTHR48106">
    <property type="entry name" value="QUINONE OXIDOREDUCTASE PIG3-RELATED"/>
    <property type="match status" value="1"/>
</dbReference>
<evidence type="ECO:0000313" key="6">
    <source>
        <dbReference type="Proteomes" id="UP000677016"/>
    </source>
</evidence>
<dbReference type="RefSeq" id="WP_211601551.1">
    <property type="nucleotide sequence ID" value="NZ_JAGSNF010000003.1"/>
</dbReference>
<dbReference type="InterPro" id="IPR011032">
    <property type="entry name" value="GroES-like_sf"/>
</dbReference>
<evidence type="ECO:0000256" key="2">
    <source>
        <dbReference type="ARBA" id="ARBA00023002"/>
    </source>
</evidence>
<dbReference type="InterPro" id="IPR013149">
    <property type="entry name" value="ADH-like_C"/>
</dbReference>
<dbReference type="SMART" id="SM00829">
    <property type="entry name" value="PKS_ER"/>
    <property type="match status" value="1"/>
</dbReference>
<dbReference type="PANTHER" id="PTHR48106:SF18">
    <property type="entry name" value="QUINONE OXIDOREDUCTASE PIG3"/>
    <property type="match status" value="1"/>
</dbReference>
<dbReference type="GO" id="GO:0070402">
    <property type="term" value="F:NADPH binding"/>
    <property type="evidence" value="ECO:0007669"/>
    <property type="project" value="TreeGrafter"/>
</dbReference>
<dbReference type="Gene3D" id="3.90.180.10">
    <property type="entry name" value="Medium-chain alcohol dehydrogenases, catalytic domain"/>
    <property type="match status" value="1"/>
</dbReference>
<accession>A0A941HY05</accession>
<dbReference type="SUPFAM" id="SSF51735">
    <property type="entry name" value="NAD(P)-binding Rossmann-fold domains"/>
    <property type="match status" value="1"/>
</dbReference>
<feature type="region of interest" description="Disordered" evidence="3">
    <location>
        <begin position="1"/>
        <end position="26"/>
    </location>
</feature>
<dbReference type="EMBL" id="JAGSNF010000003">
    <property type="protein sequence ID" value="MBR7742418.1"/>
    <property type="molecule type" value="Genomic_DNA"/>
</dbReference>
<keyword evidence="1" id="KW-0521">NADP</keyword>
<proteinExistence type="predicted"/>
<evidence type="ECO:0000256" key="1">
    <source>
        <dbReference type="ARBA" id="ARBA00022857"/>
    </source>
</evidence>
<protein>
    <submittedName>
        <fullName evidence="5">Zinc-binding dehydrogenase</fullName>
    </submittedName>
</protein>
<sequence length="322" mass="32133">MTAQTTTVLVPGPDGTWLEEERPAPTAGPGVVLVRSRYVAVNNADVAGMAAAAAVDEPGVAGYETAGEVVAVGAGVDESLLGTSVAACTPGAFAGLVAADARHTLPVPDGVPLSDAAALPTALLTEHGALRAGGFEPGRTVLVTGATSAIGLVGVRLAKALGASRVLATTRSAGKADLLGQVGADEVLVGTDDLGERVRALTGGEGVDLVLEHVAGDVLDGAIAATRPHGTVVQMGRLGGPQARVDVDALSFGRVTVVGVSYGLPDELAELLGTVREQVLPLVANGSVRPVVHEVLPWAGHAEAARLVRKGQAVGKVVLSVP</sequence>
<evidence type="ECO:0000256" key="3">
    <source>
        <dbReference type="SAM" id="MobiDB-lite"/>
    </source>
</evidence>
<evidence type="ECO:0000313" key="5">
    <source>
        <dbReference type="EMBL" id="MBR7742418.1"/>
    </source>
</evidence>
<dbReference type="InterPro" id="IPR036291">
    <property type="entry name" value="NAD(P)-bd_dom_sf"/>
</dbReference>
<dbReference type="Pfam" id="PF00107">
    <property type="entry name" value="ADH_zinc_N"/>
    <property type="match status" value="1"/>
</dbReference>
<organism evidence="5 6">
    <name type="scientific">Phycicoccus avicenniae</name>
    <dbReference type="NCBI Taxonomy" id="2828860"/>
    <lineage>
        <taxon>Bacteria</taxon>
        <taxon>Bacillati</taxon>
        <taxon>Actinomycetota</taxon>
        <taxon>Actinomycetes</taxon>
        <taxon>Micrococcales</taxon>
        <taxon>Intrasporangiaceae</taxon>
        <taxon>Phycicoccus</taxon>
    </lineage>
</organism>
<reference evidence="5" key="1">
    <citation type="submission" date="2021-04" db="EMBL/GenBank/DDBJ databases">
        <title>Phycicoccus avicenniae sp. nov., a novel endophytic actinomycetes isolated from branch of Avicennia mariana.</title>
        <authorList>
            <person name="Tuo L."/>
        </authorList>
    </citation>
    <scope>NUCLEOTIDE SEQUENCE</scope>
    <source>
        <strain evidence="5">BSK3Z-2</strain>
    </source>
</reference>
<dbReference type="GO" id="GO:0016651">
    <property type="term" value="F:oxidoreductase activity, acting on NAD(P)H"/>
    <property type="evidence" value="ECO:0007669"/>
    <property type="project" value="TreeGrafter"/>
</dbReference>
<dbReference type="Proteomes" id="UP000677016">
    <property type="component" value="Unassembled WGS sequence"/>
</dbReference>
<dbReference type="Pfam" id="PF08240">
    <property type="entry name" value="ADH_N"/>
    <property type="match status" value="1"/>
</dbReference>
<feature type="domain" description="Enoyl reductase (ER)" evidence="4">
    <location>
        <begin position="15"/>
        <end position="319"/>
    </location>
</feature>
<name>A0A941HY05_9MICO</name>